<sequence>MGRTTLIEHDVPVEMRDGTVLRADVWRPADAAPSPAVLFRTPYGKSALGLATLTPSQCVDRGYAAVVQDTRGRFASEGEWAPLDWAQEGPDGYDTVEWAARQPWCDGNVAMAGTSYQAIVQWLAAMEKPPHLRAIAPAMSTSAAFDAEQLGGCLRLDHLTSWLGLTALEWVQRRAAAGDPVDAAVVAEVVQLLTTPDVPLRRLPLSAVLDFEGFPGRLRDVFAGKTATVADYRIGDVGVPTFSVGGWYDVFSYGTIELHRAVRAQDPVAGRHELVVGPWVHSGQLPQVQGEVNTGPYGSAQGARLADLHLDFFDRHLRPAGPDTGQATATGGDGAGQAAGGDVRYFLFGDDTWHRAESWPPPEAVDASWYLAGPEGDGKGGRLLSAPPPGGVGRDAFTYDPEDPVPSHGGRVLQLGRLAAGPLNQAHLESRPDVLLYTSEPLTEPLDVVGRQRLRLRFGSEAPATAVVAKLTDVCPDGRSLLVAEASLRLEGAGGAPQEEPYDADLLLGDTAWRFAPGHRLRVHVTSSNFPHLDRHPNLPGPVGEADHCRPARQTVWHGGPYHSVLRLQVLPAPGAGETA</sequence>
<name>A0A6G3QUB3_9ACTN</name>
<proteinExistence type="predicted"/>
<dbReference type="EMBL" id="JAAGMD010000392">
    <property type="protein sequence ID" value="NEA87089.1"/>
    <property type="molecule type" value="Genomic_DNA"/>
</dbReference>
<dbReference type="NCBIfam" id="TIGR00976">
    <property type="entry name" value="CocE_NonD"/>
    <property type="match status" value="1"/>
</dbReference>
<reference evidence="3" key="1">
    <citation type="submission" date="2020-01" db="EMBL/GenBank/DDBJ databases">
        <title>Insect and environment-associated Actinomycetes.</title>
        <authorList>
            <person name="Currrie C."/>
            <person name="Chevrette M."/>
            <person name="Carlson C."/>
            <person name="Stubbendieck R."/>
            <person name="Wendt-Pienkowski E."/>
        </authorList>
    </citation>
    <scope>NUCLEOTIDE SEQUENCE</scope>
    <source>
        <strain evidence="3">SID14436</strain>
    </source>
</reference>
<dbReference type="SUPFAM" id="SSF53474">
    <property type="entry name" value="alpha/beta-Hydrolases"/>
    <property type="match status" value="1"/>
</dbReference>
<dbReference type="Gene3D" id="2.60.120.260">
    <property type="entry name" value="Galactose-binding domain-like"/>
    <property type="match status" value="1"/>
</dbReference>
<accession>A0A6G3QUB3</accession>
<dbReference type="GO" id="GO:0008239">
    <property type="term" value="F:dipeptidyl-peptidase activity"/>
    <property type="evidence" value="ECO:0007669"/>
    <property type="project" value="InterPro"/>
</dbReference>
<dbReference type="InterPro" id="IPR013736">
    <property type="entry name" value="Xaa-Pro_dipept_C"/>
</dbReference>
<dbReference type="InterPro" id="IPR050585">
    <property type="entry name" value="Xaa-Pro_dipeptidyl-ppase/CocE"/>
</dbReference>
<evidence type="ECO:0000256" key="1">
    <source>
        <dbReference type="ARBA" id="ARBA00022801"/>
    </source>
</evidence>
<comment type="caution">
    <text evidence="3">The sequence shown here is derived from an EMBL/GenBank/DDBJ whole genome shotgun (WGS) entry which is preliminary data.</text>
</comment>
<keyword evidence="1 3" id="KW-0378">Hydrolase</keyword>
<dbReference type="Gene3D" id="3.40.50.1820">
    <property type="entry name" value="alpha/beta hydrolase"/>
    <property type="match status" value="1"/>
</dbReference>
<feature type="domain" description="Xaa-Pro dipeptidyl-peptidase C-terminal" evidence="2">
    <location>
        <begin position="310"/>
        <end position="567"/>
    </location>
</feature>
<dbReference type="InterPro" id="IPR000383">
    <property type="entry name" value="Xaa-Pro-like_dom"/>
</dbReference>
<dbReference type="PANTHER" id="PTHR43056">
    <property type="entry name" value="PEPTIDASE S9 PROLYL OLIGOPEPTIDASE"/>
    <property type="match status" value="1"/>
</dbReference>
<dbReference type="Pfam" id="PF08530">
    <property type="entry name" value="PepX_C"/>
    <property type="match status" value="1"/>
</dbReference>
<dbReference type="Pfam" id="PF02129">
    <property type="entry name" value="Peptidase_S15"/>
    <property type="match status" value="1"/>
</dbReference>
<evidence type="ECO:0000313" key="3">
    <source>
        <dbReference type="EMBL" id="NEA87089.1"/>
    </source>
</evidence>
<gene>
    <name evidence="3" type="ORF">G3I53_13785</name>
</gene>
<dbReference type="InterPro" id="IPR029058">
    <property type="entry name" value="AB_hydrolase_fold"/>
</dbReference>
<dbReference type="SMART" id="SM00939">
    <property type="entry name" value="PepX_C"/>
    <property type="match status" value="1"/>
</dbReference>
<organism evidence="3">
    <name type="scientific">Streptomyces sp. SID14436</name>
    <dbReference type="NCBI Taxonomy" id="2706070"/>
    <lineage>
        <taxon>Bacteria</taxon>
        <taxon>Bacillati</taxon>
        <taxon>Actinomycetota</taxon>
        <taxon>Actinomycetes</taxon>
        <taxon>Kitasatosporales</taxon>
        <taxon>Streptomycetaceae</taxon>
        <taxon>Streptomyces</taxon>
    </lineage>
</organism>
<dbReference type="Gene3D" id="1.10.3020.10">
    <property type="entry name" value="alpha-amino acid ester hydrolase ( Helical cap domain)"/>
    <property type="match status" value="1"/>
</dbReference>
<dbReference type="RefSeq" id="WP_164333809.1">
    <property type="nucleotide sequence ID" value="NZ_JAAGMD010000392.1"/>
</dbReference>
<dbReference type="AlphaFoldDB" id="A0A6G3QUB3"/>
<evidence type="ECO:0000259" key="2">
    <source>
        <dbReference type="SMART" id="SM00939"/>
    </source>
</evidence>
<dbReference type="InterPro" id="IPR008979">
    <property type="entry name" value="Galactose-bd-like_sf"/>
</dbReference>
<dbReference type="InterPro" id="IPR005674">
    <property type="entry name" value="CocE/Ser_esterase"/>
</dbReference>
<dbReference type="SUPFAM" id="SSF49785">
    <property type="entry name" value="Galactose-binding domain-like"/>
    <property type="match status" value="1"/>
</dbReference>
<dbReference type="PANTHER" id="PTHR43056:SF10">
    <property type="entry name" value="COCE_NOND FAMILY, PUTATIVE (AFU_ORTHOLOGUE AFUA_7G00600)-RELATED"/>
    <property type="match status" value="1"/>
</dbReference>
<protein>
    <submittedName>
        <fullName evidence="3">CocE/NonD family hydrolase</fullName>
    </submittedName>
</protein>